<name>A0ABQ0I346_9ALTE</name>
<protein>
    <submittedName>
        <fullName evidence="1">Uncharacterized protein</fullName>
    </submittedName>
</protein>
<keyword evidence="2" id="KW-1185">Reference proteome</keyword>
<dbReference type="EMBL" id="BAEK01000016">
    <property type="protein sequence ID" value="GAC03726.1"/>
    <property type="molecule type" value="Genomic_DNA"/>
</dbReference>
<reference evidence="1 2" key="1">
    <citation type="journal article" date="2014" name="Environ. Microbiol.">
        <title>Comparative genomics of the marine bacterial genus Glaciecola reveals the high degree of genomic diversity and genomic characteristic for cold adaptation.</title>
        <authorList>
            <person name="Qin Q.L."/>
            <person name="Xie B.B."/>
            <person name="Yu Y."/>
            <person name="Shu Y.L."/>
            <person name="Rong J.C."/>
            <person name="Zhang Y.J."/>
            <person name="Zhao D.L."/>
            <person name="Chen X.L."/>
            <person name="Zhang X.Y."/>
            <person name="Chen B."/>
            <person name="Zhou B.C."/>
            <person name="Zhang Y.Z."/>
        </authorList>
    </citation>
    <scope>NUCLEOTIDE SEQUENCE [LARGE SCALE GENOMIC DNA]</scope>
    <source>
        <strain evidence="1 2">NO2</strain>
    </source>
</reference>
<accession>A0ABQ0I346</accession>
<evidence type="ECO:0000313" key="2">
    <source>
        <dbReference type="Proteomes" id="UP000008372"/>
    </source>
</evidence>
<dbReference type="Proteomes" id="UP000008372">
    <property type="component" value="Unassembled WGS sequence"/>
</dbReference>
<gene>
    <name evidence="1" type="ORF">GAGA_0863</name>
</gene>
<sequence>MFDALLNLCELNEFLLYEYFSMSNYCISSPDSENQAHFLLE</sequence>
<proteinExistence type="predicted"/>
<evidence type="ECO:0000313" key="1">
    <source>
        <dbReference type="EMBL" id="GAC03726.1"/>
    </source>
</evidence>
<organism evidence="1 2">
    <name type="scientific">Paraglaciecola agarilytica NO2</name>
    <dbReference type="NCBI Taxonomy" id="1125747"/>
    <lineage>
        <taxon>Bacteria</taxon>
        <taxon>Pseudomonadati</taxon>
        <taxon>Pseudomonadota</taxon>
        <taxon>Gammaproteobacteria</taxon>
        <taxon>Alteromonadales</taxon>
        <taxon>Alteromonadaceae</taxon>
        <taxon>Paraglaciecola</taxon>
    </lineage>
</organism>
<comment type="caution">
    <text evidence="1">The sequence shown here is derived from an EMBL/GenBank/DDBJ whole genome shotgun (WGS) entry which is preliminary data.</text>
</comment>